<feature type="transmembrane region" description="Helical" evidence="5">
    <location>
        <begin position="341"/>
        <end position="359"/>
    </location>
</feature>
<dbReference type="GO" id="GO:0016874">
    <property type="term" value="F:ligase activity"/>
    <property type="evidence" value="ECO:0007669"/>
    <property type="project" value="UniProtKB-KW"/>
</dbReference>
<comment type="subcellular location">
    <subcellularLocation>
        <location evidence="1">Membrane</location>
        <topology evidence="1">Multi-pass membrane protein</topology>
    </subcellularLocation>
</comment>
<sequence length="397" mass="44634">MSLIKYANNFFLLLLVFSVTFENWDPFKLAGSYSVTYIASAFYFLTWIPLLGYNFNFKFINRYLIPLLLFIYVGLVSTALHSGYAEELKEAYNYRVLLLIILMGLIANHIRSNPTLISRVLNAYLGSVLLMFILATIGAGTSYEHGRLLLFGENPNMIGMKAAIAFLIVLARLLDVKFSLRNLLISSILSVPFVSLVILSASRGALLSLLLGTTILIYFKKSGLIQKIILVVIGISASFFFISQSLDNNPVLKQRMLNTIEKGDTGRNDLWKGAIDIIENNVLIGVGFSGVLPEMYIYSGRYIDPHNVFFYVLISTGIIGFIFFMLFLVRLFRDLYKSYQFTGQTVYMVILIIILFNMAKAGGGIGKILFWFFFAILIGSTILIKQDSVNSKKVRVG</sequence>
<feature type="transmembrane region" description="Helical" evidence="5">
    <location>
        <begin position="31"/>
        <end position="51"/>
    </location>
</feature>
<feature type="transmembrane region" description="Helical" evidence="5">
    <location>
        <begin position="122"/>
        <end position="143"/>
    </location>
</feature>
<evidence type="ECO:0000313" key="8">
    <source>
        <dbReference type="Proteomes" id="UP001206312"/>
    </source>
</evidence>
<dbReference type="Pfam" id="PF04932">
    <property type="entry name" value="Wzy_C"/>
    <property type="match status" value="1"/>
</dbReference>
<feature type="transmembrane region" description="Helical" evidence="5">
    <location>
        <begin position="180"/>
        <end position="199"/>
    </location>
</feature>
<reference evidence="7 8" key="1">
    <citation type="submission" date="2022-06" db="EMBL/GenBank/DDBJ databases">
        <authorList>
            <person name="Xuan X."/>
        </authorList>
    </citation>
    <scope>NUCLEOTIDE SEQUENCE [LARGE SCALE GENOMIC DNA]</scope>
    <source>
        <strain evidence="7 8">2V75</strain>
    </source>
</reference>
<feature type="transmembrane region" description="Helical" evidence="5">
    <location>
        <begin position="308"/>
        <end position="329"/>
    </location>
</feature>
<keyword evidence="3 5" id="KW-1133">Transmembrane helix</keyword>
<feature type="transmembrane region" description="Helical" evidence="5">
    <location>
        <begin position="365"/>
        <end position="384"/>
    </location>
</feature>
<keyword evidence="7" id="KW-0436">Ligase</keyword>
<name>A0ABT1AVW4_9FLAO</name>
<evidence type="ECO:0000256" key="4">
    <source>
        <dbReference type="ARBA" id="ARBA00023136"/>
    </source>
</evidence>
<gene>
    <name evidence="7" type="ORF">NG653_00570</name>
</gene>
<evidence type="ECO:0000313" key="7">
    <source>
        <dbReference type="EMBL" id="MCO5723328.1"/>
    </source>
</evidence>
<feature type="domain" description="O-antigen ligase-related" evidence="6">
    <location>
        <begin position="191"/>
        <end position="325"/>
    </location>
</feature>
<keyword evidence="8" id="KW-1185">Reference proteome</keyword>
<protein>
    <submittedName>
        <fullName evidence="7">O-antigen ligase family protein</fullName>
    </submittedName>
</protein>
<dbReference type="PANTHER" id="PTHR37422:SF13">
    <property type="entry name" value="LIPOPOLYSACCHARIDE BIOSYNTHESIS PROTEIN PA4999-RELATED"/>
    <property type="match status" value="1"/>
</dbReference>
<feature type="transmembrane region" description="Helical" evidence="5">
    <location>
        <begin position="155"/>
        <end position="173"/>
    </location>
</feature>
<dbReference type="PANTHER" id="PTHR37422">
    <property type="entry name" value="TEICHURONIC ACID BIOSYNTHESIS PROTEIN TUAE"/>
    <property type="match status" value="1"/>
</dbReference>
<dbReference type="InterPro" id="IPR007016">
    <property type="entry name" value="O-antigen_ligase-rel_domated"/>
</dbReference>
<accession>A0ABT1AVW4</accession>
<organism evidence="7 8">
    <name type="scientific">Robiginitalea marina</name>
    <dbReference type="NCBI Taxonomy" id="2954105"/>
    <lineage>
        <taxon>Bacteria</taxon>
        <taxon>Pseudomonadati</taxon>
        <taxon>Bacteroidota</taxon>
        <taxon>Flavobacteriia</taxon>
        <taxon>Flavobacteriales</taxon>
        <taxon>Flavobacteriaceae</taxon>
        <taxon>Robiginitalea</taxon>
    </lineage>
</organism>
<feature type="transmembrane region" description="Helical" evidence="5">
    <location>
        <begin position="63"/>
        <end position="80"/>
    </location>
</feature>
<dbReference type="RefSeq" id="WP_252739707.1">
    <property type="nucleotide sequence ID" value="NZ_JAMXIB010000001.1"/>
</dbReference>
<dbReference type="Proteomes" id="UP001206312">
    <property type="component" value="Unassembled WGS sequence"/>
</dbReference>
<evidence type="ECO:0000256" key="3">
    <source>
        <dbReference type="ARBA" id="ARBA00022989"/>
    </source>
</evidence>
<evidence type="ECO:0000259" key="6">
    <source>
        <dbReference type="Pfam" id="PF04932"/>
    </source>
</evidence>
<proteinExistence type="predicted"/>
<dbReference type="EMBL" id="JAMXIB010000001">
    <property type="protein sequence ID" value="MCO5723328.1"/>
    <property type="molecule type" value="Genomic_DNA"/>
</dbReference>
<evidence type="ECO:0000256" key="5">
    <source>
        <dbReference type="SAM" id="Phobius"/>
    </source>
</evidence>
<feature type="transmembrane region" description="Helical" evidence="5">
    <location>
        <begin position="92"/>
        <end position="110"/>
    </location>
</feature>
<comment type="caution">
    <text evidence="7">The sequence shown here is derived from an EMBL/GenBank/DDBJ whole genome shotgun (WGS) entry which is preliminary data.</text>
</comment>
<dbReference type="InterPro" id="IPR051533">
    <property type="entry name" value="WaaL-like"/>
</dbReference>
<evidence type="ECO:0000256" key="1">
    <source>
        <dbReference type="ARBA" id="ARBA00004141"/>
    </source>
</evidence>
<evidence type="ECO:0000256" key="2">
    <source>
        <dbReference type="ARBA" id="ARBA00022692"/>
    </source>
</evidence>
<feature type="transmembrane region" description="Helical" evidence="5">
    <location>
        <begin position="228"/>
        <end position="246"/>
    </location>
</feature>
<keyword evidence="2 5" id="KW-0812">Transmembrane</keyword>
<keyword evidence="4 5" id="KW-0472">Membrane</keyword>